<organism evidence="6 7">
    <name type="scientific">Leptosia nina</name>
    <dbReference type="NCBI Taxonomy" id="320188"/>
    <lineage>
        <taxon>Eukaryota</taxon>
        <taxon>Metazoa</taxon>
        <taxon>Ecdysozoa</taxon>
        <taxon>Arthropoda</taxon>
        <taxon>Hexapoda</taxon>
        <taxon>Insecta</taxon>
        <taxon>Pterygota</taxon>
        <taxon>Neoptera</taxon>
        <taxon>Endopterygota</taxon>
        <taxon>Lepidoptera</taxon>
        <taxon>Glossata</taxon>
        <taxon>Ditrysia</taxon>
        <taxon>Papilionoidea</taxon>
        <taxon>Pieridae</taxon>
        <taxon>Pierinae</taxon>
        <taxon>Leptosia</taxon>
    </lineage>
</organism>
<evidence type="ECO:0000256" key="4">
    <source>
        <dbReference type="SAM" id="MobiDB-lite"/>
    </source>
</evidence>
<evidence type="ECO:0000256" key="1">
    <source>
        <dbReference type="ARBA" id="ARBA00022690"/>
    </source>
</evidence>
<gene>
    <name evidence="6" type="ORF">LNINA_LOCUS8015</name>
</gene>
<dbReference type="InterPro" id="IPR036186">
    <property type="entry name" value="Serpin_sf"/>
</dbReference>
<dbReference type="GO" id="GO:0004867">
    <property type="term" value="F:serine-type endopeptidase inhibitor activity"/>
    <property type="evidence" value="ECO:0007669"/>
    <property type="project" value="UniProtKB-KW"/>
</dbReference>
<feature type="region of interest" description="Disordered" evidence="4">
    <location>
        <begin position="308"/>
        <end position="333"/>
    </location>
</feature>
<reference evidence="6 7" key="1">
    <citation type="submission" date="2023-11" db="EMBL/GenBank/DDBJ databases">
        <authorList>
            <person name="Okamura Y."/>
        </authorList>
    </citation>
    <scope>NUCLEOTIDE SEQUENCE [LARGE SCALE GENOMIC DNA]</scope>
</reference>
<dbReference type="SUPFAM" id="SSF56574">
    <property type="entry name" value="Serpins"/>
    <property type="match status" value="1"/>
</dbReference>
<feature type="region of interest" description="Disordered" evidence="4">
    <location>
        <begin position="209"/>
        <end position="267"/>
    </location>
</feature>
<sequence length="610" mass="67720">MRASSEGIHRRSEVNANKIPGLTCSRRQRTADKPAVIMDWTGRISAAILGIVPHLFCVYAYINTFTPVANSERGVPIEIKFWDSKRTPLAHMVDVTNELGIKVLAEHNYLNENNIAFSPYGLMGILVALYEGVDGESSYQIQRSMQLPWNRNIMRIGFRDIHRTLKTYFVPEEGFLAGLALNNENVTFATSYKDILRFYGFDLQNDPLPESANNGNNTENKITEGTTTVTSTAATSVSTREETTITESTPSLSTTPNGNSEATSDSNTANLAVTQLDSETVTTIQDVTTEQSRATEVVTTTTVVPTEAETTTVTTESVTASAPTEPNVAESSQTTITDATVQISSTQIMEAETSSDPTTTDGTPTTINESTLETLQRKKKSIVDFVYTSPPYIDDYLLYRSFNIGPEILDSDTNSDSMFLVNGLRNIQVSYMHYDAVLDHAFLPHLEASALRLPLDSDKYYLLVVLPLKSGTDELNRLLARMARESDLSDVYGALRARRVRAVIPSFTVKGHVTLTTDLQKLGIRDVFEPRQRDFTPMTQQSGVYVRSIEQAVSVAIRKYQPDELRKYIPKRNPVVFSATYPFLYFVVDSSIHVALMAGKMVDPLNTRIL</sequence>
<dbReference type="AlphaFoldDB" id="A0AAV1JGQ6"/>
<dbReference type="PANTHER" id="PTHR11461">
    <property type="entry name" value="SERINE PROTEASE INHIBITOR, SERPIN"/>
    <property type="match status" value="1"/>
</dbReference>
<dbReference type="EMBL" id="CAVLEF010000010">
    <property type="protein sequence ID" value="CAK1548649.1"/>
    <property type="molecule type" value="Genomic_DNA"/>
</dbReference>
<evidence type="ECO:0000259" key="5">
    <source>
        <dbReference type="SMART" id="SM00093"/>
    </source>
</evidence>
<dbReference type="InterPro" id="IPR042185">
    <property type="entry name" value="Serpin_sf_2"/>
</dbReference>
<feature type="compositionally biased region" description="Low complexity" evidence="4">
    <location>
        <begin position="245"/>
        <end position="255"/>
    </location>
</feature>
<dbReference type="InterPro" id="IPR000215">
    <property type="entry name" value="Serpin_fam"/>
</dbReference>
<protein>
    <recommendedName>
        <fullName evidence="5">Serpin domain-containing protein</fullName>
    </recommendedName>
</protein>
<dbReference type="InterPro" id="IPR023796">
    <property type="entry name" value="Serpin_dom"/>
</dbReference>
<feature type="region of interest" description="Disordered" evidence="4">
    <location>
        <begin position="348"/>
        <end position="367"/>
    </location>
</feature>
<keyword evidence="1" id="KW-0646">Protease inhibitor</keyword>
<dbReference type="Gene3D" id="2.30.39.10">
    <property type="entry name" value="Alpha-1-antitrypsin, domain 1"/>
    <property type="match status" value="1"/>
</dbReference>
<dbReference type="Gene3D" id="3.30.497.10">
    <property type="entry name" value="Antithrombin, subunit I, domain 2"/>
    <property type="match status" value="2"/>
</dbReference>
<dbReference type="Pfam" id="PF00079">
    <property type="entry name" value="Serpin"/>
    <property type="match status" value="1"/>
</dbReference>
<dbReference type="SMART" id="SM00093">
    <property type="entry name" value="SERPIN"/>
    <property type="match status" value="1"/>
</dbReference>
<keyword evidence="2" id="KW-0722">Serine protease inhibitor</keyword>
<dbReference type="PANTHER" id="PTHR11461:SF130">
    <property type="entry name" value="SERPIN 85F"/>
    <property type="match status" value="1"/>
</dbReference>
<dbReference type="Proteomes" id="UP001497472">
    <property type="component" value="Unassembled WGS sequence"/>
</dbReference>
<feature type="compositionally biased region" description="Low complexity" evidence="4">
    <location>
        <begin position="223"/>
        <end position="238"/>
    </location>
</feature>
<evidence type="ECO:0000256" key="2">
    <source>
        <dbReference type="ARBA" id="ARBA00022900"/>
    </source>
</evidence>
<evidence type="ECO:0000313" key="7">
    <source>
        <dbReference type="Proteomes" id="UP001497472"/>
    </source>
</evidence>
<accession>A0AAV1JGQ6</accession>
<comment type="similarity">
    <text evidence="3">Belongs to the serpin family.</text>
</comment>
<comment type="caution">
    <text evidence="6">The sequence shown here is derived from an EMBL/GenBank/DDBJ whole genome shotgun (WGS) entry which is preliminary data.</text>
</comment>
<feature type="compositionally biased region" description="Polar residues" evidence="4">
    <location>
        <begin position="256"/>
        <end position="267"/>
    </location>
</feature>
<name>A0AAV1JGQ6_9NEOP</name>
<proteinExistence type="inferred from homology"/>
<feature type="compositionally biased region" description="Low complexity" evidence="4">
    <location>
        <begin position="354"/>
        <end position="366"/>
    </location>
</feature>
<dbReference type="GO" id="GO:0005615">
    <property type="term" value="C:extracellular space"/>
    <property type="evidence" value="ECO:0007669"/>
    <property type="project" value="InterPro"/>
</dbReference>
<dbReference type="InterPro" id="IPR042178">
    <property type="entry name" value="Serpin_sf_1"/>
</dbReference>
<evidence type="ECO:0000256" key="3">
    <source>
        <dbReference type="RuleBase" id="RU000411"/>
    </source>
</evidence>
<evidence type="ECO:0000313" key="6">
    <source>
        <dbReference type="EMBL" id="CAK1548649.1"/>
    </source>
</evidence>
<keyword evidence="7" id="KW-1185">Reference proteome</keyword>
<feature type="compositionally biased region" description="Low complexity" evidence="4">
    <location>
        <begin position="308"/>
        <end position="325"/>
    </location>
</feature>
<feature type="compositionally biased region" description="Polar residues" evidence="4">
    <location>
        <begin position="211"/>
        <end position="220"/>
    </location>
</feature>
<feature type="domain" description="Serpin" evidence="5">
    <location>
        <begin position="102"/>
        <end position="604"/>
    </location>
</feature>